<evidence type="ECO:0000313" key="2">
    <source>
        <dbReference type="EMBL" id="KAL2622147.1"/>
    </source>
</evidence>
<feature type="compositionally biased region" description="Polar residues" evidence="1">
    <location>
        <begin position="132"/>
        <end position="142"/>
    </location>
</feature>
<name>A0ABD1Y8T8_9MARC</name>
<dbReference type="PANTHER" id="PTHR48210">
    <property type="entry name" value="OS05G0352800 PROTEIN"/>
    <property type="match status" value="1"/>
</dbReference>
<evidence type="ECO:0000313" key="3">
    <source>
        <dbReference type="Proteomes" id="UP001605036"/>
    </source>
</evidence>
<proteinExistence type="predicted"/>
<keyword evidence="3" id="KW-1185">Reference proteome</keyword>
<accession>A0ABD1Y8T8</accession>
<reference evidence="2 3" key="1">
    <citation type="submission" date="2024-09" db="EMBL/GenBank/DDBJ databases">
        <title>Chromosome-scale assembly of Riccia fluitans.</title>
        <authorList>
            <person name="Paukszto L."/>
            <person name="Sawicki J."/>
            <person name="Karawczyk K."/>
            <person name="Piernik-Szablinska J."/>
            <person name="Szczecinska M."/>
            <person name="Mazdziarz M."/>
        </authorList>
    </citation>
    <scope>NUCLEOTIDE SEQUENCE [LARGE SCALE GENOMIC DNA]</scope>
    <source>
        <strain evidence="2">Rf_01</strain>
        <tissue evidence="2">Aerial parts of the thallus</tissue>
    </source>
</reference>
<protein>
    <submittedName>
        <fullName evidence="2">Uncharacterized protein</fullName>
    </submittedName>
</protein>
<evidence type="ECO:0000256" key="1">
    <source>
        <dbReference type="SAM" id="MobiDB-lite"/>
    </source>
</evidence>
<dbReference type="Proteomes" id="UP001605036">
    <property type="component" value="Unassembled WGS sequence"/>
</dbReference>
<organism evidence="2 3">
    <name type="scientific">Riccia fluitans</name>
    <dbReference type="NCBI Taxonomy" id="41844"/>
    <lineage>
        <taxon>Eukaryota</taxon>
        <taxon>Viridiplantae</taxon>
        <taxon>Streptophyta</taxon>
        <taxon>Embryophyta</taxon>
        <taxon>Marchantiophyta</taxon>
        <taxon>Marchantiopsida</taxon>
        <taxon>Marchantiidae</taxon>
        <taxon>Marchantiales</taxon>
        <taxon>Ricciaceae</taxon>
        <taxon>Riccia</taxon>
    </lineage>
</organism>
<dbReference type="PANTHER" id="PTHR48210:SF1">
    <property type="entry name" value="OS05G0352800 PROTEIN"/>
    <property type="match status" value="1"/>
</dbReference>
<sequence>MVIILRALSGYRELRLTELYVIVLFHTSFHRSRLEVRSACSTFASLHKQIGWEQHQLSVKFSSKMDEYEVEEKKQAAARTLLNYSHFVMTCIGEDVKPGQLRLHLMKEISGMPTTFKPQRSFEGDTPVGDKGQTSSPSASGS</sequence>
<gene>
    <name evidence="2" type="ORF">R1flu_002352</name>
</gene>
<comment type="caution">
    <text evidence="2">The sequence shown here is derived from an EMBL/GenBank/DDBJ whole genome shotgun (WGS) entry which is preliminary data.</text>
</comment>
<dbReference type="AlphaFoldDB" id="A0ABD1Y8T8"/>
<dbReference type="EMBL" id="JBHFFA010000006">
    <property type="protein sequence ID" value="KAL2622147.1"/>
    <property type="molecule type" value="Genomic_DNA"/>
</dbReference>
<feature type="region of interest" description="Disordered" evidence="1">
    <location>
        <begin position="114"/>
        <end position="142"/>
    </location>
</feature>